<keyword evidence="1" id="KW-1133">Transmembrane helix</keyword>
<keyword evidence="1" id="KW-0472">Membrane</keyword>
<evidence type="ECO:0000256" key="1">
    <source>
        <dbReference type="SAM" id="Phobius"/>
    </source>
</evidence>
<dbReference type="AlphaFoldDB" id="A0A3S4V5F5"/>
<sequence length="440" mass="46636">MSIPTEPPQASAGGSRRRTLIISVLFAVLTFGGVVGAGLVLGNPPGTLSGAVYYDPYYPPDPAWTGGATQTWSTTIDTDAQVFSSGTSVFSLTGSGASSILTAYSISESGPSQVWTRTVDTSGDSAGGPTYPSFLMWGTTHLLHGTTVYEVESGEESQAPWSPGDAVVVAENIAIACDEQDRCTGYQFGSSTGAWTTSLPGAFEHITEGWTQPVSPLNIMVVARESRRYAVVGSGVVIDIDSGEPVPLTVPMDDLDFHVVAPAMDGWAVLARNHSGVKRIYAYEPAGGSPIDDYEPSWTLEQNQSVHYTQQPRSLEQFKAQWTESDTSTIVAVGTADSDDCMQSVEVLNASTIDLPSLEGTSGSCLQVVRFSNDQAVMTVGVAEATTLRGFRLMYDTASGKQISFEGLDPAQGAMFLLIDTTKVVGYDPTTGRLIGYRPA</sequence>
<feature type="transmembrane region" description="Helical" evidence="1">
    <location>
        <begin position="20"/>
        <end position="41"/>
    </location>
</feature>
<dbReference type="EMBL" id="LR134350">
    <property type="protein sequence ID" value="VEG29038.1"/>
    <property type="molecule type" value="Genomic_DNA"/>
</dbReference>
<evidence type="ECO:0000313" key="2">
    <source>
        <dbReference type="EMBL" id="VEG29038.1"/>
    </source>
</evidence>
<dbReference type="Proteomes" id="UP000266895">
    <property type="component" value="Chromosome"/>
</dbReference>
<proteinExistence type="predicted"/>
<name>A0A3S4V5F5_9ACTO</name>
<protein>
    <submittedName>
        <fullName evidence="2">Uncharacterized protein</fullName>
    </submittedName>
</protein>
<reference evidence="2 3" key="1">
    <citation type="submission" date="2018-12" db="EMBL/GenBank/DDBJ databases">
        <authorList>
            <consortium name="Pathogen Informatics"/>
        </authorList>
    </citation>
    <scope>NUCLEOTIDE SEQUENCE [LARGE SCALE GENOMIC DNA]</scope>
    <source>
        <strain evidence="2 3">NCTC11636</strain>
    </source>
</reference>
<dbReference type="RefSeq" id="WP_126382855.1">
    <property type="nucleotide sequence ID" value="NZ_LR134350.1"/>
</dbReference>
<evidence type="ECO:0000313" key="3">
    <source>
        <dbReference type="Proteomes" id="UP000266895"/>
    </source>
</evidence>
<accession>A0A3S4V5F5</accession>
<organism evidence="2 3">
    <name type="scientific">Actinomyces howellii</name>
    <dbReference type="NCBI Taxonomy" id="52771"/>
    <lineage>
        <taxon>Bacteria</taxon>
        <taxon>Bacillati</taxon>
        <taxon>Actinomycetota</taxon>
        <taxon>Actinomycetes</taxon>
        <taxon>Actinomycetales</taxon>
        <taxon>Actinomycetaceae</taxon>
        <taxon>Actinomyces</taxon>
    </lineage>
</organism>
<dbReference type="OrthoDB" id="3260624at2"/>
<keyword evidence="1" id="KW-0812">Transmembrane</keyword>
<dbReference type="KEGG" id="ahw:NCTC11636_01846"/>
<gene>
    <name evidence="2" type="ORF">NCTC11636_01846</name>
</gene>
<keyword evidence="3" id="KW-1185">Reference proteome</keyword>